<dbReference type="InterPro" id="IPR009040">
    <property type="entry name" value="Ferritin-like_diiron"/>
</dbReference>
<evidence type="ECO:0000256" key="13">
    <source>
        <dbReference type="RuleBase" id="RU361145"/>
    </source>
</evidence>
<dbReference type="GO" id="GO:0006879">
    <property type="term" value="P:intracellular iron ion homeostasis"/>
    <property type="evidence" value="ECO:0007669"/>
    <property type="project" value="UniProtKB-KW"/>
</dbReference>
<keyword evidence="3 13" id="KW-0409">Iron storage</keyword>
<dbReference type="InterPro" id="IPR012347">
    <property type="entry name" value="Ferritin-like"/>
</dbReference>
<feature type="domain" description="Ferritin-like diiron" evidence="14">
    <location>
        <begin position="83"/>
        <end position="280"/>
    </location>
</feature>
<evidence type="ECO:0000256" key="12">
    <source>
        <dbReference type="PIRSR" id="PIRSR601519-1"/>
    </source>
</evidence>
<evidence type="ECO:0000313" key="16">
    <source>
        <dbReference type="Proteomes" id="UP000289340"/>
    </source>
</evidence>
<keyword evidence="7" id="KW-0809">Transit peptide</keyword>
<feature type="binding site" evidence="12">
    <location>
        <position position="135"/>
    </location>
    <ligand>
        <name>Fe cation</name>
        <dbReference type="ChEBI" id="CHEBI:24875"/>
        <label>1</label>
    </ligand>
</feature>
<dbReference type="InterPro" id="IPR009078">
    <property type="entry name" value="Ferritin-like_SF"/>
</dbReference>
<comment type="catalytic activity">
    <reaction evidence="11 13">
        <text>4 Fe(2+) + O2 + 4 H(+) = 4 Fe(3+) + 2 H2O</text>
        <dbReference type="Rhea" id="RHEA:11148"/>
        <dbReference type="ChEBI" id="CHEBI:15377"/>
        <dbReference type="ChEBI" id="CHEBI:15378"/>
        <dbReference type="ChEBI" id="CHEBI:15379"/>
        <dbReference type="ChEBI" id="CHEBI:29033"/>
        <dbReference type="ChEBI" id="CHEBI:29034"/>
        <dbReference type="EC" id="1.16.3.1"/>
    </reaction>
</comment>
<evidence type="ECO:0000256" key="10">
    <source>
        <dbReference type="ARBA" id="ARBA00026060"/>
    </source>
</evidence>
<dbReference type="InterPro" id="IPR001519">
    <property type="entry name" value="Ferritin"/>
</dbReference>
<dbReference type="CDD" id="cd01056">
    <property type="entry name" value="Euk_Ferritin"/>
    <property type="match status" value="1"/>
</dbReference>
<feature type="binding site" evidence="12">
    <location>
        <position position="138"/>
    </location>
    <ligand>
        <name>Fe cation</name>
        <dbReference type="ChEBI" id="CHEBI:24875"/>
        <label>1</label>
    </ligand>
</feature>
<dbReference type="InterPro" id="IPR008331">
    <property type="entry name" value="Ferritin_DPS_dom"/>
</dbReference>
<keyword evidence="16" id="KW-1185">Reference proteome</keyword>
<dbReference type="GO" id="GO:0008199">
    <property type="term" value="F:ferric iron binding"/>
    <property type="evidence" value="ECO:0007669"/>
    <property type="project" value="InterPro"/>
</dbReference>
<dbReference type="PROSITE" id="PS00540">
    <property type="entry name" value="FERRITIN_1"/>
    <property type="match status" value="1"/>
</dbReference>
<dbReference type="Gene3D" id="1.20.1260.10">
    <property type="match status" value="1"/>
</dbReference>
<reference evidence="15 16" key="1">
    <citation type="submission" date="2018-09" db="EMBL/GenBank/DDBJ databases">
        <title>A high-quality reference genome of wild soybean provides a powerful tool to mine soybean genomes.</title>
        <authorList>
            <person name="Xie M."/>
            <person name="Chung C.Y.L."/>
            <person name="Li M.-W."/>
            <person name="Wong F.-L."/>
            <person name="Chan T.-F."/>
            <person name="Lam H.-M."/>
        </authorList>
    </citation>
    <scope>NUCLEOTIDE SEQUENCE [LARGE SCALE GENOMIC DNA]</scope>
    <source>
        <strain evidence="16">cv. W05</strain>
        <tissue evidence="15">Hypocotyl of etiolated seedlings</tissue>
    </source>
</reference>
<sequence length="280" mass="31397">MALAPSKVSSFSGFSPKPSVGDALKNPTCSVSLSFANVKLGSRNLRVCASTVPLSGVIFEPFEEVKKGELAVPTAPQVSLARQNYADECESAINEQINVEYNASYAYHSLFAYFDRDNVALKGFAKFFKESSEEEREHAEKLMKYQNTRGGRVVLHAIKNVPSEFEHVEKGDALYGETADFIIVSTLNHICFSMPLSFFYYRMTLIFVQINIYADFPLLLCSAMELALSLEKLVNEKLLNVHSVMALYFSAFGYDYFCLSHNFLFPEELTIFLSLVVKAN</sequence>
<proteinExistence type="inferred from homology"/>
<name>A0A445JX55_GLYSO</name>
<comment type="subcellular location">
    <subcellularLocation>
        <location evidence="1">Plastid</location>
        <location evidence="1">Chloroplast</location>
    </subcellularLocation>
</comment>
<dbReference type="Pfam" id="PF00210">
    <property type="entry name" value="Ferritin"/>
    <property type="match status" value="1"/>
</dbReference>
<comment type="caution">
    <text evidence="15">The sequence shown here is derived from an EMBL/GenBank/DDBJ whole genome shotgun (WGS) entry which is preliminary data.</text>
</comment>
<dbReference type="GO" id="GO:0008198">
    <property type="term" value="F:ferrous iron binding"/>
    <property type="evidence" value="ECO:0007669"/>
    <property type="project" value="TreeGrafter"/>
</dbReference>
<keyword evidence="4" id="KW-0150">Chloroplast</keyword>
<dbReference type="AlphaFoldDB" id="A0A445JX55"/>
<dbReference type="EC" id="1.16.3.1" evidence="13"/>
<dbReference type="GO" id="GO:0004322">
    <property type="term" value="F:ferroxidase activity"/>
    <property type="evidence" value="ECO:0007669"/>
    <property type="project" value="UniProtKB-EC"/>
</dbReference>
<dbReference type="PANTHER" id="PTHR11431:SF90">
    <property type="entry name" value="FERRITIN-1, CHLOROPLASTIC"/>
    <property type="match status" value="1"/>
</dbReference>
<dbReference type="Proteomes" id="UP000289340">
    <property type="component" value="Chromosome 7"/>
</dbReference>
<dbReference type="PROSITE" id="PS50905">
    <property type="entry name" value="FERRITIN_LIKE"/>
    <property type="match status" value="1"/>
</dbReference>
<evidence type="ECO:0000256" key="9">
    <source>
        <dbReference type="ARBA" id="ARBA00025111"/>
    </source>
</evidence>
<dbReference type="EMBL" id="QZWG01000007">
    <property type="protein sequence ID" value="RZC03084.1"/>
    <property type="molecule type" value="Genomic_DNA"/>
</dbReference>
<feature type="binding site" evidence="12">
    <location>
        <position position="100"/>
    </location>
    <ligand>
        <name>Fe cation</name>
        <dbReference type="ChEBI" id="CHEBI:24875"/>
        <label>1</label>
    </ligand>
</feature>
<evidence type="ECO:0000256" key="6">
    <source>
        <dbReference type="ARBA" id="ARBA00022723"/>
    </source>
</evidence>
<evidence type="ECO:0000256" key="3">
    <source>
        <dbReference type="ARBA" id="ARBA00022434"/>
    </source>
</evidence>
<evidence type="ECO:0000259" key="14">
    <source>
        <dbReference type="PROSITE" id="PS50905"/>
    </source>
</evidence>
<evidence type="ECO:0000256" key="2">
    <source>
        <dbReference type="ARBA" id="ARBA00007513"/>
    </source>
</evidence>
<dbReference type="GO" id="GO:0006826">
    <property type="term" value="P:iron ion transport"/>
    <property type="evidence" value="ECO:0007669"/>
    <property type="project" value="InterPro"/>
</dbReference>
<keyword evidence="8 12" id="KW-0408">Iron</keyword>
<accession>A0A445JX55</accession>
<evidence type="ECO:0000256" key="11">
    <source>
        <dbReference type="ARBA" id="ARBA00047990"/>
    </source>
</evidence>
<gene>
    <name evidence="15" type="ORF">D0Y65_017952</name>
</gene>
<evidence type="ECO:0000256" key="4">
    <source>
        <dbReference type="ARBA" id="ARBA00022528"/>
    </source>
</evidence>
<evidence type="ECO:0000256" key="8">
    <source>
        <dbReference type="ARBA" id="ARBA00023004"/>
    </source>
</evidence>
<keyword evidence="5" id="KW-0934">Plastid</keyword>
<evidence type="ECO:0000256" key="7">
    <source>
        <dbReference type="ARBA" id="ARBA00022946"/>
    </source>
</evidence>
<dbReference type="InterPro" id="IPR014034">
    <property type="entry name" value="Ferritin_CS"/>
</dbReference>
<keyword evidence="13" id="KW-0560">Oxidoreductase</keyword>
<keyword evidence="6 12" id="KW-0479">Metal-binding</keyword>
<comment type="subunit">
    <text evidence="10">Oligomer of 24 subunits. There are two types of subunits: L (light) chain and H (heavy) chain. The major chain can be light or heavy, depending on the species and tissue type. The functional molecule forms a roughly spherical shell with a diameter of 12 nm and contains a central cavity into which the insoluble mineral iron core is deposited.</text>
</comment>
<dbReference type="PANTHER" id="PTHR11431">
    <property type="entry name" value="FERRITIN"/>
    <property type="match status" value="1"/>
</dbReference>
<protein>
    <recommendedName>
        <fullName evidence="13">Ferritin</fullName>
        <ecNumber evidence="13">1.16.3.1</ecNumber>
    </recommendedName>
</protein>
<comment type="similarity">
    <text evidence="2 13">Belongs to the ferritin family.</text>
</comment>
<evidence type="ECO:0000256" key="1">
    <source>
        <dbReference type="ARBA" id="ARBA00004229"/>
    </source>
</evidence>
<organism evidence="15 16">
    <name type="scientific">Glycine soja</name>
    <name type="common">Wild soybean</name>
    <dbReference type="NCBI Taxonomy" id="3848"/>
    <lineage>
        <taxon>Eukaryota</taxon>
        <taxon>Viridiplantae</taxon>
        <taxon>Streptophyta</taxon>
        <taxon>Embryophyta</taxon>
        <taxon>Tracheophyta</taxon>
        <taxon>Spermatophyta</taxon>
        <taxon>Magnoliopsida</taxon>
        <taxon>eudicotyledons</taxon>
        <taxon>Gunneridae</taxon>
        <taxon>Pentapetalae</taxon>
        <taxon>rosids</taxon>
        <taxon>fabids</taxon>
        <taxon>Fabales</taxon>
        <taxon>Fabaceae</taxon>
        <taxon>Papilionoideae</taxon>
        <taxon>50 kb inversion clade</taxon>
        <taxon>NPAAA clade</taxon>
        <taxon>indigoferoid/millettioid clade</taxon>
        <taxon>Phaseoleae</taxon>
        <taxon>Glycine</taxon>
        <taxon>Glycine subgen. Soja</taxon>
    </lineage>
</organism>
<dbReference type="SUPFAM" id="SSF47240">
    <property type="entry name" value="Ferritin-like"/>
    <property type="match status" value="1"/>
</dbReference>
<evidence type="ECO:0000256" key="5">
    <source>
        <dbReference type="ARBA" id="ARBA00022640"/>
    </source>
</evidence>
<comment type="function">
    <text evidence="9">Stores iron in a soluble, non-toxic, readily available form. Important for iron homeostasis. Has ferroxidase activity. Iron is taken up in the ferrous form and deposited as ferric hydroxides after oxidation.</text>
</comment>
<comment type="function">
    <text evidence="13">Stores iron in a soluble, non-toxic, readily available form. Important for iron homeostasis. Iron is taken up in the ferrous form and deposited as ferric hydroxides after oxidation.</text>
</comment>
<evidence type="ECO:0000313" key="15">
    <source>
        <dbReference type="EMBL" id="RZC03084.1"/>
    </source>
</evidence>
<dbReference type="GO" id="GO:0009507">
    <property type="term" value="C:chloroplast"/>
    <property type="evidence" value="ECO:0007669"/>
    <property type="project" value="UniProtKB-SubCell"/>
</dbReference>